<dbReference type="EMBL" id="JAINWA010000003">
    <property type="protein sequence ID" value="MCD1654996.1"/>
    <property type="molecule type" value="Genomic_DNA"/>
</dbReference>
<reference evidence="1" key="1">
    <citation type="submission" date="2021-08" db="EMBL/GenBank/DDBJ databases">
        <title>Comparative analyses of Brucepasteria parasyntrophica and Teretinema zuelzerae.</title>
        <authorList>
            <person name="Song Y."/>
            <person name="Brune A."/>
        </authorList>
    </citation>
    <scope>NUCLEOTIDE SEQUENCE</scope>
    <source>
        <strain evidence="1">DSM 1903</strain>
    </source>
</reference>
<proteinExistence type="predicted"/>
<dbReference type="Proteomes" id="UP001198163">
    <property type="component" value="Unassembled WGS sequence"/>
</dbReference>
<dbReference type="InterPro" id="IPR024499">
    <property type="entry name" value="Mbeg1-like"/>
</dbReference>
<gene>
    <name evidence="1" type="ORF">K7J14_09820</name>
</gene>
<dbReference type="Pfam" id="PF11187">
    <property type="entry name" value="Mbeg1-like"/>
    <property type="match status" value="1"/>
</dbReference>
<evidence type="ECO:0000313" key="2">
    <source>
        <dbReference type="Proteomes" id="UP001198163"/>
    </source>
</evidence>
<dbReference type="AlphaFoldDB" id="A0AAE3EJK5"/>
<comment type="caution">
    <text evidence="1">The sequence shown here is derived from an EMBL/GenBank/DDBJ whole genome shotgun (WGS) entry which is preliminary data.</text>
</comment>
<dbReference type="SUPFAM" id="SSF53474">
    <property type="entry name" value="alpha/beta-Hydrolases"/>
    <property type="match status" value="1"/>
</dbReference>
<protein>
    <submittedName>
        <fullName evidence="1">DUF2974 domain-containing protein</fullName>
    </submittedName>
</protein>
<name>A0AAE3EJK5_9SPIR</name>
<dbReference type="InterPro" id="IPR029058">
    <property type="entry name" value="AB_hydrolase_fold"/>
</dbReference>
<dbReference type="RefSeq" id="WP_230755714.1">
    <property type="nucleotide sequence ID" value="NZ_JAINWA010000003.1"/>
</dbReference>
<evidence type="ECO:0000313" key="1">
    <source>
        <dbReference type="EMBL" id="MCD1654996.1"/>
    </source>
</evidence>
<accession>A0AAE3EJK5</accession>
<organism evidence="1 2">
    <name type="scientific">Teretinema zuelzerae</name>
    <dbReference type="NCBI Taxonomy" id="156"/>
    <lineage>
        <taxon>Bacteria</taxon>
        <taxon>Pseudomonadati</taxon>
        <taxon>Spirochaetota</taxon>
        <taxon>Spirochaetia</taxon>
        <taxon>Spirochaetales</taxon>
        <taxon>Treponemataceae</taxon>
        <taxon>Teretinema</taxon>
    </lineage>
</organism>
<keyword evidence="2" id="KW-1185">Reference proteome</keyword>
<sequence length="369" mass="41883">MTTIFDYLRWRGDLSFSQSPLNPVDALIFSVLAYLPFDGLVDSGSKRADADLSEIAREFQRREVPKDKIRSVMDLELLRVCGLSRRFGQTVPFAYVNRTDLAEEKQFSAISFRFGKKSVFAAFRGTDLSLVGWKEDFNMSFMCPVPAQTEALSYLERVASSYRGPLYVGGHSKGGNLAVYSSAFAHPRIQKRIHSVYNNDGPGFDASVLSSPGFKRLENRLFAFVPESSIIGMLLEHQEEYTIVSSSVSGILQHDPYSWSVEGPDFVRVDTVDDSSRFIDRTIRDWLAAVDPEKRELFIDSLWEIVTVTKAHTLRDFASDWLKHTRTMIRTFKNVDPETRSMLVDTAGLLFKTATRNLVAKEPERKKRS</sequence>